<dbReference type="EMBL" id="CP022743">
    <property type="protein sequence ID" value="ASU33562.1"/>
    <property type="molecule type" value="Genomic_DNA"/>
</dbReference>
<dbReference type="KEGG" id="muc:MuYL_1666"/>
<name>A0A223NUK4_9SPHI</name>
<keyword evidence="2" id="KW-1185">Reference proteome</keyword>
<sequence length="56" mass="6393">MPALKLFKTLAQRNAGSLRANLIAEKKVQKKDCFMYKIMVKCPIVTSVLYCNIFVI</sequence>
<dbReference type="AlphaFoldDB" id="A0A223NUK4"/>
<evidence type="ECO:0000313" key="2">
    <source>
        <dbReference type="Proteomes" id="UP000215002"/>
    </source>
</evidence>
<protein>
    <submittedName>
        <fullName evidence="1">Uncharacterized protein</fullName>
    </submittedName>
</protein>
<proteinExistence type="predicted"/>
<organism evidence="1 2">
    <name type="scientific">Mucilaginibacter xinganensis</name>
    <dbReference type="NCBI Taxonomy" id="1234841"/>
    <lineage>
        <taxon>Bacteria</taxon>
        <taxon>Pseudomonadati</taxon>
        <taxon>Bacteroidota</taxon>
        <taxon>Sphingobacteriia</taxon>
        <taxon>Sphingobacteriales</taxon>
        <taxon>Sphingobacteriaceae</taxon>
        <taxon>Mucilaginibacter</taxon>
    </lineage>
</organism>
<accession>A0A223NUK4</accession>
<evidence type="ECO:0000313" key="1">
    <source>
        <dbReference type="EMBL" id="ASU33562.1"/>
    </source>
</evidence>
<dbReference type="Proteomes" id="UP000215002">
    <property type="component" value="Chromosome"/>
</dbReference>
<gene>
    <name evidence="1" type="ORF">MuYL_1666</name>
</gene>
<reference evidence="1 2" key="1">
    <citation type="submission" date="2017-08" db="EMBL/GenBank/DDBJ databases">
        <title>Complete genome sequence of Mucilaginibacter sp. strain BJC16-A31.</title>
        <authorList>
            <consortium name="Henan University of Science and Technology"/>
            <person name="You X."/>
        </authorList>
    </citation>
    <scope>NUCLEOTIDE SEQUENCE [LARGE SCALE GENOMIC DNA]</scope>
    <source>
        <strain evidence="1 2">BJC16-A31</strain>
    </source>
</reference>